<name>A0AAW6HMR1_BACOV</name>
<dbReference type="AlphaFoldDB" id="A0AAW6HMR1"/>
<organism evidence="2 3">
    <name type="scientific">Bacteroides ovatus</name>
    <dbReference type="NCBI Taxonomy" id="28116"/>
    <lineage>
        <taxon>Bacteria</taxon>
        <taxon>Pseudomonadati</taxon>
        <taxon>Bacteroidota</taxon>
        <taxon>Bacteroidia</taxon>
        <taxon>Bacteroidales</taxon>
        <taxon>Bacteroidaceae</taxon>
        <taxon>Bacteroides</taxon>
    </lineage>
</organism>
<sequence>MFTSHSGISSKRVCGVIGWFVAVAVLIYCTVMCIQAPLMIDTFLICVMALLGIDSVTGIWKKIKSDEGNSEENSKLPKTK</sequence>
<dbReference type="EMBL" id="JAQNZF010000042">
    <property type="protein sequence ID" value="MDC2744990.1"/>
    <property type="molecule type" value="Genomic_DNA"/>
</dbReference>
<keyword evidence="1" id="KW-0472">Membrane</keyword>
<evidence type="ECO:0000256" key="1">
    <source>
        <dbReference type="SAM" id="Phobius"/>
    </source>
</evidence>
<dbReference type="RefSeq" id="WP_138343900.1">
    <property type="nucleotide sequence ID" value="NZ_JADMTR010000004.1"/>
</dbReference>
<comment type="caution">
    <text evidence="2">The sequence shown here is derived from an EMBL/GenBank/DDBJ whole genome shotgun (WGS) entry which is preliminary data.</text>
</comment>
<keyword evidence="1" id="KW-1133">Transmembrane helix</keyword>
<proteinExistence type="predicted"/>
<keyword evidence="1" id="KW-0812">Transmembrane</keyword>
<reference evidence="2" key="1">
    <citation type="submission" date="2022-10" db="EMBL/GenBank/DDBJ databases">
        <title>Human gut microbiome strain richness.</title>
        <authorList>
            <person name="Chen-Liaw A."/>
        </authorList>
    </citation>
    <scope>NUCLEOTIDE SEQUENCE</scope>
    <source>
        <strain evidence="2">BSD2780120875st1_E1_BSD2780120875_150330</strain>
    </source>
</reference>
<evidence type="ECO:0000313" key="2">
    <source>
        <dbReference type="EMBL" id="MDC2744990.1"/>
    </source>
</evidence>
<gene>
    <name evidence="2" type="ORF">PO382_22555</name>
</gene>
<feature type="transmembrane region" description="Helical" evidence="1">
    <location>
        <begin position="12"/>
        <end position="34"/>
    </location>
</feature>
<protein>
    <submittedName>
        <fullName evidence="2">Uncharacterized protein</fullName>
    </submittedName>
</protein>
<evidence type="ECO:0000313" key="3">
    <source>
        <dbReference type="Proteomes" id="UP001219389"/>
    </source>
</evidence>
<dbReference type="Proteomes" id="UP001219389">
    <property type="component" value="Unassembled WGS sequence"/>
</dbReference>
<feature type="transmembrane region" description="Helical" evidence="1">
    <location>
        <begin position="40"/>
        <end position="60"/>
    </location>
</feature>
<accession>A0AAW6HMR1</accession>